<feature type="region of interest" description="Disordered" evidence="1">
    <location>
        <begin position="20"/>
        <end position="53"/>
    </location>
</feature>
<reference evidence="2 3" key="8">
    <citation type="journal article" date="2000" name="J. Virol.">
        <title>The r144 major histocompatibility complex class I-like gene of rat cytomegalovirus is dispensable for both acute and long-term infection in the immunocompromised host.</title>
        <authorList>
            <person name="Beisser P.S."/>
            <person name="Kloover J.S."/>
            <person name="Grauls G.E."/>
            <person name="Blok M.J."/>
            <person name="Bruggeman C.A."/>
            <person name="Vink C."/>
        </authorList>
    </citation>
    <scope>NUCLEOTIDE SEQUENCE [LARGE SCALE GENOMIC DNA]</scope>
    <source>
        <strain evidence="2 3">Maastricht</strain>
    </source>
</reference>
<dbReference type="Proteomes" id="UP000008288">
    <property type="component" value="Segment"/>
</dbReference>
<sequence>MIGEEGKRGDDAGPLFYTLFPPGEEGITGRGTREKDPHLRPRRERTRNAKKNLDARRSRHSFVFLFFLCSSRSPLEGREMTSRHATSLYTTQKNRIFFEPPAT</sequence>
<reference evidence="2 3" key="1">
    <citation type="journal article" date="1996" name="J. Gen. Virol.">
        <title>Cloning and sequence analysis of the genes encoding DNA polymerase, glycoprotein B, ICP18.5 and major DNA-binding protein of rat cytomegalovirus.</title>
        <authorList>
            <person name="Beuken E."/>
            <person name="Slobbe R."/>
            <person name="Bruggeman C.A."/>
            <person name="Vink C."/>
        </authorList>
    </citation>
    <scope>NUCLEOTIDE SEQUENCE [LARGE SCALE GENOMIC DNA]</scope>
    <source>
        <strain evidence="2 3">Maastricht</strain>
    </source>
</reference>
<evidence type="ECO:0000256" key="1">
    <source>
        <dbReference type="SAM" id="MobiDB-lite"/>
    </source>
</evidence>
<proteinExistence type="predicted"/>
<accession>Q9DW91</accession>
<dbReference type="KEGG" id="vg:940365"/>
<feature type="compositionally biased region" description="Basic residues" evidence="1">
    <location>
        <begin position="40"/>
        <end position="50"/>
    </location>
</feature>
<organism evidence="2 3">
    <name type="scientific">Rat cytomegalovirus (strain Maastricht)</name>
    <dbReference type="NCBI Taxonomy" id="79700"/>
    <lineage>
        <taxon>Viruses</taxon>
        <taxon>Duplodnaviria</taxon>
        <taxon>Heunggongvirae</taxon>
        <taxon>Peploviricota</taxon>
        <taxon>Herviviricetes</taxon>
        <taxon>Herpesvirales</taxon>
        <taxon>Orthoherpesviridae</taxon>
        <taxon>Betaherpesvirinae</taxon>
        <taxon>Muromegalovirus</taxon>
        <taxon>Muromegalovirus muridbeta2</taxon>
        <taxon>Murid betaherpesvirus 2</taxon>
    </lineage>
</organism>
<reference evidence="2 3" key="5">
    <citation type="journal article" date="1998" name="Virology">
        <title>The Maastricht strain and England strain of rat cytomegalovirus represent different betaherpesvirus species rather than strains.</title>
        <authorList>
            <person name="Beisser P.S."/>
            <person name="Kaptein S.J."/>
            <person name="Beuken E."/>
            <person name="Bruggeman C.A."/>
            <person name="Vink C."/>
        </authorList>
    </citation>
    <scope>NUCLEOTIDE SEQUENCE [LARGE SCALE GENOMIC DNA]</scope>
    <source>
        <strain evidence="2 3">Maastricht</strain>
    </source>
</reference>
<reference evidence="2 3" key="10">
    <citation type="journal article" date="2000" name="Virus Res.">
        <title>Rat cytomegalovirus R89 is a highly conserved gene which expresses a spliced transcript.</title>
        <authorList>
            <person name="Gruijthuijsen Y.K."/>
            <person name="Beuken E."/>
            <person name="Bruggeman C.A."/>
            <person name="Vink C."/>
        </authorList>
    </citation>
    <scope>NUCLEOTIDE SEQUENCE [LARGE SCALE GENOMIC DNA]</scope>
    <source>
        <strain evidence="2 3">Maastricht</strain>
    </source>
</reference>
<evidence type="ECO:0000313" key="3">
    <source>
        <dbReference type="Proteomes" id="UP000008288"/>
    </source>
</evidence>
<reference evidence="2 3" key="3">
    <citation type="journal article" date="1997" name="J. Gen. Virol.">
        <title>Cloning and functional characterization of the origin of lytic-phase DNA replication of rat cytomegalovirus.</title>
        <authorList>
            <person name="Vink C."/>
            <person name="Beuken E."/>
            <person name="Bruggeman C.A."/>
        </authorList>
    </citation>
    <scope>NUCLEOTIDE SEQUENCE [LARGE SCALE GENOMIC DNA]</scope>
    <source>
        <strain evidence="2 3">Maastricht</strain>
    </source>
</reference>
<reference evidence="2 3" key="2">
    <citation type="journal article" date="1996" name="J. Virol.">
        <title>Structure of the rat cytomegalovirus genome termini.</title>
        <authorList>
            <person name="Vink C."/>
            <person name="Beuken E."/>
            <person name="Bruggeman C.A."/>
        </authorList>
    </citation>
    <scope>NUCLEOTIDE SEQUENCE [LARGE SCALE GENOMIC DNA]</scope>
    <source>
        <strain evidence="2 3">Maastricht</strain>
    </source>
</reference>
<name>Q9DW91_RCMVM</name>
<gene>
    <name evidence="2" type="primary">r110</name>
</gene>
<reference evidence="2 3" key="6">
    <citation type="journal article" date="1999" name="J. Gen. Virol.">
        <title>The rat cytomegalovirus R32 gene encodes a virion-associated protein that elicits a strong humoral immune response in infected rats.</title>
        <authorList>
            <person name="Beuken E."/>
            <person name="Grauls G."/>
            <person name="Bruggeman C.A."/>
            <person name="Vink C."/>
        </authorList>
    </citation>
    <scope>NUCLEOTIDE SEQUENCE [LARGE SCALE GENOMIC DNA]</scope>
    <source>
        <strain evidence="2 3">Maastricht</strain>
    </source>
</reference>
<keyword evidence="3" id="KW-1185">Reference proteome</keyword>
<evidence type="ECO:0000313" key="2">
    <source>
        <dbReference type="EMBL" id="AAF99199.1"/>
    </source>
</evidence>
<reference evidence="2 3" key="7">
    <citation type="journal article" date="1999" name="J. Virol.">
        <title>Deletion of the R78 G protein-coupled receptor gene from rat cytomegalovirus results in an attenuated, syncytium-inducing mutant strain.</title>
        <authorList>
            <person name="Beisser P.S."/>
            <person name="Grauls G."/>
            <person name="Bruggeman C.A."/>
            <person name="Vink C."/>
        </authorList>
    </citation>
    <scope>NUCLEOTIDE SEQUENCE [LARGE SCALE GENOMIC DNA]</scope>
    <source>
        <strain evidence="2 3">Maastricht</strain>
    </source>
</reference>
<organismHost>
    <name type="scientific">Rattus</name>
    <name type="common">rats</name>
    <dbReference type="NCBI Taxonomy" id="10114"/>
</organismHost>
<dbReference type="RefSeq" id="NP_064210.1">
    <property type="nucleotide sequence ID" value="NC_002512.2"/>
</dbReference>
<dbReference type="GeneID" id="940365"/>
<reference evidence="2 3" key="4">
    <citation type="journal article" date="1998" name="J. Virol.">
        <title>The R33 G protein-coupled receptor gene of rat cytomegalovirus plays an essential role in the pathogenesis of viral infection.</title>
        <authorList>
            <person name="Beisser P.S."/>
            <person name="Vink C."/>
            <person name="Van Dam J.G."/>
            <person name="Grauls G."/>
            <person name="Vanherle S.J."/>
            <person name="Bruggeman C.A."/>
        </authorList>
    </citation>
    <scope>NUCLEOTIDE SEQUENCE [LARGE SCALE GENOMIC DNA]</scope>
    <source>
        <strain evidence="2 3">Maastricht</strain>
    </source>
</reference>
<dbReference type="EMBL" id="AF232689">
    <property type="protein sequence ID" value="AAF99199.1"/>
    <property type="molecule type" value="Genomic_DNA"/>
</dbReference>
<reference evidence="2 3" key="9">
    <citation type="journal article" date="2000" name="J. Virol.">
        <title>Complete DNA sequence of the rat cytomegalovirus genome.</title>
        <authorList>
            <person name="Vink C."/>
            <person name="Beuken E."/>
            <person name="Bruggeman C.A."/>
        </authorList>
    </citation>
    <scope>NUCLEOTIDE SEQUENCE [LARGE SCALE GENOMIC DNA]</scope>
    <source>
        <strain evidence="2 3">Maastricht</strain>
    </source>
</reference>
<protein>
    <submittedName>
        <fullName evidence="2">Pr110</fullName>
    </submittedName>
</protein>